<organism evidence="2 3">
    <name type="scientific">Ideonella lacteola</name>
    <dbReference type="NCBI Taxonomy" id="2984193"/>
    <lineage>
        <taxon>Bacteria</taxon>
        <taxon>Pseudomonadati</taxon>
        <taxon>Pseudomonadota</taxon>
        <taxon>Betaproteobacteria</taxon>
        <taxon>Burkholderiales</taxon>
        <taxon>Sphaerotilaceae</taxon>
        <taxon>Ideonella</taxon>
    </lineage>
</organism>
<proteinExistence type="predicted"/>
<keyword evidence="3" id="KW-1185">Reference proteome</keyword>
<dbReference type="RefSeq" id="WP_341428299.1">
    <property type="nucleotide sequence ID" value="NZ_JBBUTG010000022.1"/>
</dbReference>
<sequence length="157" mass="16120">MKAFPRDTSRLACAAGVLTSVLCVQILSWAWLLSRPDWVAPWQDAIGAHAVLALFSLLWGLPLGWLLGVPLLRRSRRWGRGRLVGLGAAGAGLGLLGGAGLWCGLLRFSHAGPAVMGALALAGAAGAWTAGVVEARLARRASSSTSSRSSHSGAAGS</sequence>
<gene>
    <name evidence="2" type="ORF">AACH06_23865</name>
</gene>
<name>A0ABU9BWS7_9BURK</name>
<keyword evidence="1" id="KW-1133">Transmembrane helix</keyword>
<dbReference type="Proteomes" id="UP001371218">
    <property type="component" value="Unassembled WGS sequence"/>
</dbReference>
<evidence type="ECO:0000256" key="1">
    <source>
        <dbReference type="SAM" id="Phobius"/>
    </source>
</evidence>
<feature type="transmembrane region" description="Helical" evidence="1">
    <location>
        <begin position="12"/>
        <end position="34"/>
    </location>
</feature>
<keyword evidence="1" id="KW-0472">Membrane</keyword>
<protein>
    <submittedName>
        <fullName evidence="2">Uncharacterized protein</fullName>
    </submittedName>
</protein>
<feature type="transmembrane region" description="Helical" evidence="1">
    <location>
        <begin position="83"/>
        <end position="108"/>
    </location>
</feature>
<evidence type="ECO:0000313" key="3">
    <source>
        <dbReference type="Proteomes" id="UP001371218"/>
    </source>
</evidence>
<dbReference type="EMBL" id="JBBUTG010000022">
    <property type="protein sequence ID" value="MEK8033873.1"/>
    <property type="molecule type" value="Genomic_DNA"/>
</dbReference>
<feature type="transmembrane region" description="Helical" evidence="1">
    <location>
        <begin position="46"/>
        <end position="71"/>
    </location>
</feature>
<keyword evidence="1" id="KW-0812">Transmembrane</keyword>
<feature type="transmembrane region" description="Helical" evidence="1">
    <location>
        <begin position="114"/>
        <end position="133"/>
    </location>
</feature>
<evidence type="ECO:0000313" key="2">
    <source>
        <dbReference type="EMBL" id="MEK8033873.1"/>
    </source>
</evidence>
<comment type="caution">
    <text evidence="2">The sequence shown here is derived from an EMBL/GenBank/DDBJ whole genome shotgun (WGS) entry which is preliminary data.</text>
</comment>
<accession>A0ABU9BWS7</accession>
<reference evidence="2 3" key="1">
    <citation type="submission" date="2024-04" db="EMBL/GenBank/DDBJ databases">
        <title>Novel species of the genus Ideonella isolated from streams.</title>
        <authorList>
            <person name="Lu H."/>
        </authorList>
    </citation>
    <scope>NUCLEOTIDE SEQUENCE [LARGE SCALE GENOMIC DNA]</scope>
    <source>
        <strain evidence="2 3">DXS29W</strain>
    </source>
</reference>